<name>A0A1F7I8Z4_9BACT</name>
<feature type="transmembrane region" description="Helical" evidence="1">
    <location>
        <begin position="317"/>
        <end position="338"/>
    </location>
</feature>
<protein>
    <recommendedName>
        <fullName evidence="4">Glycosyltransferase RgtA/B/C/D-like domain-containing protein</fullName>
    </recommendedName>
</protein>
<evidence type="ECO:0008006" key="4">
    <source>
        <dbReference type="Google" id="ProtNLM"/>
    </source>
</evidence>
<feature type="transmembrane region" description="Helical" evidence="1">
    <location>
        <begin position="28"/>
        <end position="47"/>
    </location>
</feature>
<evidence type="ECO:0000313" key="2">
    <source>
        <dbReference type="EMBL" id="OGK39762.1"/>
    </source>
</evidence>
<feature type="transmembrane region" description="Helical" evidence="1">
    <location>
        <begin position="196"/>
        <end position="215"/>
    </location>
</feature>
<feature type="transmembrane region" description="Helical" evidence="1">
    <location>
        <begin position="256"/>
        <end position="273"/>
    </location>
</feature>
<proteinExistence type="predicted"/>
<keyword evidence="1" id="KW-0472">Membrane</keyword>
<feature type="transmembrane region" description="Helical" evidence="1">
    <location>
        <begin position="344"/>
        <end position="365"/>
    </location>
</feature>
<organism evidence="2 3">
    <name type="scientific">Candidatus Roizmanbacteria bacterium RIFCSPLOWO2_01_FULL_37_12</name>
    <dbReference type="NCBI Taxonomy" id="1802056"/>
    <lineage>
        <taxon>Bacteria</taxon>
        <taxon>Candidatus Roizmaniibacteriota</taxon>
    </lineage>
</organism>
<comment type="caution">
    <text evidence="2">The sequence shown here is derived from an EMBL/GenBank/DDBJ whole genome shotgun (WGS) entry which is preliminary data.</text>
</comment>
<dbReference type="AlphaFoldDB" id="A0A1F7I8Z4"/>
<keyword evidence="1" id="KW-0812">Transmembrane</keyword>
<sequence length="375" mass="44230">MLLFVYSLTSVVLIWIISENKIRLSFKTIVIFAIGLRIFITLLFSTSQSDDINTFLRDGQFLLDKSTKYEASYFPFISYLGAAGILLKHYIHPYLFLKIVFTIFDVLILFPLYYLSKRNLQSVLIYALNPISIIVINIHGQMDSIPMFFFLTGLVMYFKNKIFASILTLSWAILTKPWPLLFVIPLIKKSKKKVPFVLLLFFPLLFTFIHSMFFPTPFIKIIEKVENYRGIFGAWGISKIALYLSSYDLNPIVELLMRRIFLVAYVIFSYFYTNKNILKTILMSMFFLFAFSPTFGIQWFVWLVVFVILVKPKFWRIFMTIGSIYLTFGFAWDTYQYLRDIMPLWNSVITRVGFVTWIFIVFMFFSNLKQTSQNH</sequence>
<accession>A0A1F7I8Z4</accession>
<keyword evidence="1" id="KW-1133">Transmembrane helix</keyword>
<dbReference type="EMBL" id="MGAG01000037">
    <property type="protein sequence ID" value="OGK39762.1"/>
    <property type="molecule type" value="Genomic_DNA"/>
</dbReference>
<feature type="transmembrane region" description="Helical" evidence="1">
    <location>
        <begin position="123"/>
        <end position="142"/>
    </location>
</feature>
<dbReference type="Proteomes" id="UP000177698">
    <property type="component" value="Unassembled WGS sequence"/>
</dbReference>
<evidence type="ECO:0000256" key="1">
    <source>
        <dbReference type="SAM" id="Phobius"/>
    </source>
</evidence>
<dbReference type="STRING" id="1802056.A2954_05050"/>
<feature type="transmembrane region" description="Helical" evidence="1">
    <location>
        <begin position="97"/>
        <end position="116"/>
    </location>
</feature>
<evidence type="ECO:0000313" key="3">
    <source>
        <dbReference type="Proteomes" id="UP000177698"/>
    </source>
</evidence>
<gene>
    <name evidence="2" type="ORF">A2954_05050</name>
</gene>
<feature type="transmembrane region" description="Helical" evidence="1">
    <location>
        <begin position="285"/>
        <end position="310"/>
    </location>
</feature>
<reference evidence="2 3" key="1">
    <citation type="journal article" date="2016" name="Nat. Commun.">
        <title>Thousands of microbial genomes shed light on interconnected biogeochemical processes in an aquifer system.</title>
        <authorList>
            <person name="Anantharaman K."/>
            <person name="Brown C.T."/>
            <person name="Hug L.A."/>
            <person name="Sharon I."/>
            <person name="Castelle C.J."/>
            <person name="Probst A.J."/>
            <person name="Thomas B.C."/>
            <person name="Singh A."/>
            <person name="Wilkins M.J."/>
            <person name="Karaoz U."/>
            <person name="Brodie E.L."/>
            <person name="Williams K.H."/>
            <person name="Hubbard S.S."/>
            <person name="Banfield J.F."/>
        </authorList>
    </citation>
    <scope>NUCLEOTIDE SEQUENCE [LARGE SCALE GENOMIC DNA]</scope>
</reference>
<feature type="transmembrane region" description="Helical" evidence="1">
    <location>
        <begin position="162"/>
        <end position="184"/>
    </location>
</feature>